<feature type="domain" description="Ketosynthase family 3 (KS3)" evidence="5">
    <location>
        <begin position="653"/>
        <end position="1095"/>
    </location>
</feature>
<sequence>MSVAGSGGPLWPRTRVLGMSPAGVADAHLVSAVSRGGGFGVLDLAGMPTRAAEALLRVRNTSAAPFGVRSAGGCELGPGEVLAGPGVGAVVLGAGSPWTIRSVAAQSPAAGRIILVEVTDLDEALWAVADGADGLIARGNEAAGRVGELSSFVLLQRLLADYRVDLPVWVCGGIGPHTAAGAVAGGAAGVVLDSQLGLFPESSAPRRLREQLARADGSGTVVVDGHRVLAAGTPEEPGTGSRPVPFGQDAHLASLFARRYGTAEQAVRDIAAILARPAQDVDPVAQGAPLRRTLGADLAVAQGPMTRVSDQPEFAGSVAERGGVPFVAVALADGARTTELLRRTADVVGDRPWGAGILGFVSDDLRAQQLEAIRRVRPRCVLIAGGKPGQAARLEAEGMATYLHVPSPILLRQYLDAGARRFVFEGSECGGHIGPHSSFSLWEAQLDVLGGFLDEHPDARVEVFFAGGVHDGRSAAMVAAMAAPVAARGAGVGVLLGTAYLFTEEAVAHGAITELFQRRAVEAGSTATLETAPGHLTRCLHSPFVEEFRTASRELHADGVQAQERWRRLEELNTGRLRVASKGIRREGADLVAVGEREQLAEGMYMAGQVAVLREETTDIASLHRAVTEEAAALLRDRAAQSRATVAEPRREPLDVAIVGMACVFPGAPDLPAFWSNVLRGVDSVTEVPPERWNTEVYHRPPEEAEPGTTPSKWGGFLPPVAFDPLSFGIPPASMGSIDPSQLLSLQTARRALEDAGYGERAFDRVRTSVIFGAESGGDLADAGVLRALLPAYLEVLPPELDEQLPKLTEDSFPGTLANVIAGRIANRLDLGGANYTVDAACGSSLAAMDLACKELVQGSSDMVLCGAVDLHNGINDYLMFASAGALSPTGRCRPFDSAADGIALGEGVACLVLKRLGDAERAGDRVYAVVKGIGAASDGRSLGLTAPRPEGQHRALERAYRAAGVAPSGIGAIEAHGTGTVVGDGTELRTLTRFFTEAGARPGGCALGSVKSQIGHTKCAAGLAGVIKTALSLSFGVHPPTLHLRQPNPAWDPDSSPFRFTTSARPWTAPRSERAAGVSAFGFGGTNFHAVLTAGPAGAAERHGMRDWDCELFLFRGRGARDAMGELLALAERAELPLHALAATASERAEQESGSVRFAVVASDPAELAESLRAALAGEEAPGLFAAEEDRDPGRLALLFPGQGSQRPGMLAGLFVALPELRHLLDVDPAVSAVVYPPHAFDPSVAAAQFEALRDTRIAQPALGIVETALCELLARLEVRPDALAGHSYGELVALSVAGSYDYPALLRMSRRRAESILEATGDDPGAMAAVQGSEVDVAVALGALDVVVANHNSPEQVVISGTTGAVEEAVRLLREKSFGVKPVPVACAFHSPLVAGARDGFAPAVAAERVHPPRIPVWSNRTARPYDAVDAEQVRAELCAQIGAPVRFAEQIEDMYATGVRTFVEVGPGSVLTGFVRSVLGDRTYSAIACDPGTGGGLRGLLTAAARLAVAGVEVRTEWLFRGRAGIGEPVGADWVVDGHRVRRKDGGRVPNGLLPARRRPIAVVAATETSETTVDERERIVNEFLRGSREMVAAQRDVLLGYLDASRAPAPEQPAPAMPTRHGAEVERVEDLPTARPSAPETGEEIDAHRVVVEVIGKRTGYPAELVTGDLDLETDLSIDSIKRTEIAGILLAELGIQGGVSADEQEELSRQRTVNSIVRWIEQRTGGGSAVQRLVMRVVPAAEIANHETCEVGEKVVAVVHEPSQSLLRDAVRDELERHGATVLTSQHDELPSGRFDVLLCLNPLAGSDEPVVPQVFGLLRDAAARGASALLVAAPLAADAAPHDHAAGLRGLLRAVCRERDDLAGKLVELEVGEPAATARELVRELRTDDRIPVVQRRADVRTGFRLEPEPLDRRPLPEAADLGLDENSVVLLVGGARGITARFARELAATTGCRVELVGRTPCPAAPEDTATAGVTDPQELRRVLAADASSLAEAERQVHALLARREVARTLEEIRATGSPVTYHSIDVRDGAALGHLVKDLHTAHGGIDGVVHAAGVIDDRRMAEKDDASFRDVFATKAESAKVLLDALSQLGARPRFVTFFGSIAAVLGNQGQTDYAAANDALESLGAAWSARTGNRVLTVHWGPWAPSAEHGGMVSAELAREYERRGVRLIDPGDGPACLLRELAYGTAESVVYAASTW</sequence>
<dbReference type="InterPro" id="IPR001227">
    <property type="entry name" value="Ac_transferase_dom_sf"/>
</dbReference>
<dbReference type="InterPro" id="IPR036291">
    <property type="entry name" value="NAD(P)-bd_dom_sf"/>
</dbReference>
<dbReference type="SMART" id="SM00822">
    <property type="entry name" value="PKS_KR"/>
    <property type="match status" value="1"/>
</dbReference>
<dbReference type="Pfam" id="PF03060">
    <property type="entry name" value="NMO"/>
    <property type="match status" value="1"/>
</dbReference>
<dbReference type="InterPro" id="IPR016039">
    <property type="entry name" value="Thiolase-like"/>
</dbReference>
<dbReference type="InterPro" id="IPR014043">
    <property type="entry name" value="Acyl_transferase_dom"/>
</dbReference>
<dbReference type="Gene3D" id="3.40.47.10">
    <property type="match status" value="1"/>
</dbReference>
<dbReference type="InterPro" id="IPR013785">
    <property type="entry name" value="Aldolase_TIM"/>
</dbReference>
<evidence type="ECO:0000256" key="3">
    <source>
        <dbReference type="ARBA" id="ARBA00022679"/>
    </source>
</evidence>
<dbReference type="SUPFAM" id="SSF52151">
    <property type="entry name" value="FabD/lysophospholipase-like"/>
    <property type="match status" value="1"/>
</dbReference>
<dbReference type="Gene3D" id="3.40.50.720">
    <property type="entry name" value="NAD(P)-binding Rossmann-like Domain"/>
    <property type="match status" value="1"/>
</dbReference>
<keyword evidence="1" id="KW-0596">Phosphopantetheine</keyword>
<dbReference type="Pfam" id="PF08659">
    <property type="entry name" value="KR"/>
    <property type="match status" value="1"/>
</dbReference>
<dbReference type="InterPro" id="IPR020841">
    <property type="entry name" value="PKS_Beta-ketoAc_synthase_dom"/>
</dbReference>
<evidence type="ECO:0000313" key="7">
    <source>
        <dbReference type="Proteomes" id="UP001500729"/>
    </source>
</evidence>
<evidence type="ECO:0000256" key="1">
    <source>
        <dbReference type="ARBA" id="ARBA00022450"/>
    </source>
</evidence>
<dbReference type="Gene3D" id="3.40.366.10">
    <property type="entry name" value="Malonyl-Coenzyme A Acyl Carrier Protein, domain 2"/>
    <property type="match status" value="1"/>
</dbReference>
<dbReference type="SUPFAM" id="SSF55048">
    <property type="entry name" value="Probable ACP-binding domain of malonyl-CoA ACP transacylase"/>
    <property type="match status" value="1"/>
</dbReference>
<dbReference type="Pfam" id="PF02801">
    <property type="entry name" value="Ketoacyl-synt_C"/>
    <property type="match status" value="1"/>
</dbReference>
<dbReference type="EMBL" id="BAAAGS010000050">
    <property type="protein sequence ID" value="GAA0550321.1"/>
    <property type="molecule type" value="Genomic_DNA"/>
</dbReference>
<feature type="compositionally biased region" description="Basic and acidic residues" evidence="4">
    <location>
        <begin position="1625"/>
        <end position="1636"/>
    </location>
</feature>
<evidence type="ECO:0000259" key="5">
    <source>
        <dbReference type="PROSITE" id="PS52004"/>
    </source>
</evidence>
<keyword evidence="7" id="KW-1185">Reference proteome</keyword>
<evidence type="ECO:0000313" key="6">
    <source>
        <dbReference type="EMBL" id="GAA0550321.1"/>
    </source>
</evidence>
<proteinExistence type="predicted"/>
<organism evidence="6 7">
    <name type="scientific">Saccharopolyspora erythraea</name>
    <name type="common">Streptomyces erythraeus</name>
    <dbReference type="NCBI Taxonomy" id="1836"/>
    <lineage>
        <taxon>Bacteria</taxon>
        <taxon>Bacillati</taxon>
        <taxon>Actinomycetota</taxon>
        <taxon>Actinomycetes</taxon>
        <taxon>Pseudonocardiales</taxon>
        <taxon>Pseudonocardiaceae</taxon>
        <taxon>Saccharopolyspora</taxon>
    </lineage>
</organism>
<dbReference type="InterPro" id="IPR013968">
    <property type="entry name" value="PKS_KR"/>
</dbReference>
<dbReference type="InterPro" id="IPR014031">
    <property type="entry name" value="Ketoacyl_synth_C"/>
</dbReference>
<dbReference type="Gene3D" id="1.10.1200.10">
    <property type="entry name" value="ACP-like"/>
    <property type="match status" value="1"/>
</dbReference>
<dbReference type="SMART" id="SM00825">
    <property type="entry name" value="PKS_KS"/>
    <property type="match status" value="1"/>
</dbReference>
<accession>A0ABP3NPK3</accession>
<dbReference type="SUPFAM" id="SSF47336">
    <property type="entry name" value="ACP-like"/>
    <property type="match status" value="1"/>
</dbReference>
<dbReference type="SUPFAM" id="SSF51412">
    <property type="entry name" value="Inosine monophosphate dehydrogenase (IMPDH)"/>
    <property type="match status" value="2"/>
</dbReference>
<dbReference type="InterPro" id="IPR014030">
    <property type="entry name" value="Ketoacyl_synth_N"/>
</dbReference>
<dbReference type="SUPFAM" id="SSF51735">
    <property type="entry name" value="NAD(P)-binding Rossmann-fold domains"/>
    <property type="match status" value="2"/>
</dbReference>
<dbReference type="SMART" id="SM00827">
    <property type="entry name" value="PKS_AT"/>
    <property type="match status" value="1"/>
</dbReference>
<dbReference type="InterPro" id="IPR052568">
    <property type="entry name" value="PKS-FAS_Synthase"/>
</dbReference>
<gene>
    <name evidence="6" type="ORF">GCM10009533_56030</name>
</gene>
<protein>
    <recommendedName>
        <fullName evidence="5">Ketosynthase family 3 (KS3) domain-containing protein</fullName>
    </recommendedName>
</protein>
<dbReference type="InterPro" id="IPR036736">
    <property type="entry name" value="ACP-like_sf"/>
</dbReference>
<comment type="caution">
    <text evidence="6">The sequence shown here is derived from an EMBL/GenBank/DDBJ whole genome shotgun (WGS) entry which is preliminary data.</text>
</comment>
<dbReference type="Pfam" id="PF00109">
    <property type="entry name" value="ketoacyl-synt"/>
    <property type="match status" value="1"/>
</dbReference>
<dbReference type="Proteomes" id="UP001500729">
    <property type="component" value="Unassembled WGS sequence"/>
</dbReference>
<dbReference type="Pfam" id="PF00698">
    <property type="entry name" value="Acyl_transf_1"/>
    <property type="match status" value="1"/>
</dbReference>
<dbReference type="SUPFAM" id="SSF53901">
    <property type="entry name" value="Thiolase-like"/>
    <property type="match status" value="1"/>
</dbReference>
<dbReference type="RefSeq" id="WP_011873648.1">
    <property type="nucleotide sequence ID" value="NZ_BAAAGS010000050.1"/>
</dbReference>
<name>A0ABP3NPK3_SACER</name>
<dbReference type="PANTHER" id="PTHR43074">
    <property type="entry name" value="OMEGA-3 POLYUNSATURATED FATTY ACID SYNTHASE PFAB-RELATED"/>
    <property type="match status" value="1"/>
</dbReference>
<dbReference type="Gene3D" id="3.20.20.70">
    <property type="entry name" value="Aldolase class I"/>
    <property type="match status" value="2"/>
</dbReference>
<dbReference type="CDD" id="cd00833">
    <property type="entry name" value="PKS"/>
    <property type="match status" value="1"/>
</dbReference>
<feature type="region of interest" description="Disordered" evidence="4">
    <location>
        <begin position="1611"/>
        <end position="1645"/>
    </location>
</feature>
<dbReference type="InterPro" id="IPR057326">
    <property type="entry name" value="KR_dom"/>
</dbReference>
<reference evidence="7" key="1">
    <citation type="journal article" date="2019" name="Int. J. Syst. Evol. Microbiol.">
        <title>The Global Catalogue of Microorganisms (GCM) 10K type strain sequencing project: providing services to taxonomists for standard genome sequencing and annotation.</title>
        <authorList>
            <consortium name="The Broad Institute Genomics Platform"/>
            <consortium name="The Broad Institute Genome Sequencing Center for Infectious Disease"/>
            <person name="Wu L."/>
            <person name="Ma J."/>
        </authorList>
    </citation>
    <scope>NUCLEOTIDE SEQUENCE [LARGE SCALE GENOMIC DNA]</scope>
    <source>
        <strain evidence="7">JCM 10303</strain>
    </source>
</reference>
<keyword evidence="3" id="KW-0808">Transferase</keyword>
<keyword evidence="2" id="KW-0597">Phosphoprotein</keyword>
<dbReference type="InterPro" id="IPR016036">
    <property type="entry name" value="Malonyl_transacylase_ACP-bd"/>
</dbReference>
<dbReference type="PANTHER" id="PTHR43074:SF1">
    <property type="entry name" value="BETA-KETOACYL SYNTHASE FAMILY PROTEIN-RELATED"/>
    <property type="match status" value="1"/>
</dbReference>
<evidence type="ECO:0000256" key="2">
    <source>
        <dbReference type="ARBA" id="ARBA00022553"/>
    </source>
</evidence>
<evidence type="ECO:0000256" key="4">
    <source>
        <dbReference type="SAM" id="MobiDB-lite"/>
    </source>
</evidence>
<dbReference type="InterPro" id="IPR016035">
    <property type="entry name" value="Acyl_Trfase/lysoPLipase"/>
</dbReference>
<dbReference type="PROSITE" id="PS52004">
    <property type="entry name" value="KS3_2"/>
    <property type="match status" value="1"/>
</dbReference>